<accession>A0A9P8SIN9</accession>
<reference evidence="2" key="1">
    <citation type="submission" date="2021-09" db="EMBL/GenBank/DDBJ databases">
        <title>A high-quality genome of the endoparasitic fungus Hirsutella rhossiliensis with a comparison of Hirsutella genomes reveals transposable elements contributing to genome size variation.</title>
        <authorList>
            <person name="Lin R."/>
            <person name="Jiao Y."/>
            <person name="Sun X."/>
            <person name="Ling J."/>
            <person name="Xie B."/>
            <person name="Cheng X."/>
        </authorList>
    </citation>
    <scope>NUCLEOTIDE SEQUENCE</scope>
    <source>
        <strain evidence="2">HR02</strain>
    </source>
</reference>
<organism evidence="2 3">
    <name type="scientific">Hirsutella rhossiliensis</name>
    <dbReference type="NCBI Taxonomy" id="111463"/>
    <lineage>
        <taxon>Eukaryota</taxon>
        <taxon>Fungi</taxon>
        <taxon>Dikarya</taxon>
        <taxon>Ascomycota</taxon>
        <taxon>Pezizomycotina</taxon>
        <taxon>Sordariomycetes</taxon>
        <taxon>Hypocreomycetidae</taxon>
        <taxon>Hypocreales</taxon>
        <taxon>Ophiocordycipitaceae</taxon>
        <taxon>Hirsutella</taxon>
    </lineage>
</organism>
<evidence type="ECO:0000313" key="3">
    <source>
        <dbReference type="Proteomes" id="UP000824596"/>
    </source>
</evidence>
<evidence type="ECO:0000256" key="1">
    <source>
        <dbReference type="SAM" id="MobiDB-lite"/>
    </source>
</evidence>
<evidence type="ECO:0000313" key="2">
    <source>
        <dbReference type="EMBL" id="KAH0964413.1"/>
    </source>
</evidence>
<protein>
    <submittedName>
        <fullName evidence="2">Pentatricopeptide repeat domain-containing protein</fullName>
    </submittedName>
</protein>
<proteinExistence type="predicted"/>
<comment type="caution">
    <text evidence="2">The sequence shown here is derived from an EMBL/GenBank/DDBJ whole genome shotgun (WGS) entry which is preliminary data.</text>
</comment>
<dbReference type="AlphaFoldDB" id="A0A9P8SIN9"/>
<name>A0A9P8SIN9_9HYPO</name>
<dbReference type="OrthoDB" id="5366531at2759"/>
<dbReference type="RefSeq" id="XP_044721926.1">
    <property type="nucleotide sequence ID" value="XM_044863312.1"/>
</dbReference>
<dbReference type="EMBL" id="JAIZPD010000004">
    <property type="protein sequence ID" value="KAH0964413.1"/>
    <property type="molecule type" value="Genomic_DNA"/>
</dbReference>
<feature type="compositionally biased region" description="Polar residues" evidence="1">
    <location>
        <begin position="17"/>
        <end position="28"/>
    </location>
</feature>
<gene>
    <name evidence="2" type="ORF">HRG_04841</name>
</gene>
<sequence length="212" mass="23563">MVESSANGPFPADSKRNSPGSGSDQKTTGLEDLVAQAAEGESDEKQYIPADLPFTHREHPVQKLFDAHLQRSVVRWGFDQTLATRPSVPALMEMSISGIRGFDVACGVRLLAILRNQGVLIDTQIVRAAVISRIALGQVPGRPRHRSRDKNEMAAEHLKNLVEEAWGSAIFPSLSDMLEELERQKPKLWSRYSKLFGKAFDKDNKRRAGTRS</sequence>
<feature type="region of interest" description="Disordered" evidence="1">
    <location>
        <begin position="1"/>
        <end position="42"/>
    </location>
</feature>
<dbReference type="GeneID" id="68353970"/>
<keyword evidence="3" id="KW-1185">Reference proteome</keyword>
<dbReference type="Proteomes" id="UP000824596">
    <property type="component" value="Unassembled WGS sequence"/>
</dbReference>